<comment type="similarity">
    <text evidence="9 10">Belongs to the ComGC family.</text>
</comment>
<dbReference type="EMBL" id="JAUSTT010000004">
    <property type="protein sequence ID" value="MDQ0175169.1"/>
    <property type="molecule type" value="Genomic_DNA"/>
</dbReference>
<sequence length="105" mass="11583">MKNENGFTLIEMLVVLLIITVLLFIAIPNIVNQSKSIGKKGCDAFVHMVQGQVQAYQIEKKTREVPSLTELVSEGYLTEEQKSCPNGEQIMIDHDGMVSAESNAS</sequence>
<protein>
    <recommendedName>
        <fullName evidence="10">ComG operon protein 3</fullName>
    </recommendedName>
</protein>
<evidence type="ECO:0000256" key="3">
    <source>
        <dbReference type="ARBA" id="ARBA00022475"/>
    </source>
</evidence>
<evidence type="ECO:0000256" key="1">
    <source>
        <dbReference type="ARBA" id="ARBA00004162"/>
    </source>
</evidence>
<dbReference type="SUPFAM" id="SSF54523">
    <property type="entry name" value="Pili subunits"/>
    <property type="match status" value="1"/>
</dbReference>
<keyword evidence="3 10" id="KW-1003">Cell membrane</keyword>
<keyword evidence="10" id="KW-0813">Transport</keyword>
<dbReference type="NCBIfam" id="TIGR02532">
    <property type="entry name" value="IV_pilin_GFxxxE"/>
    <property type="match status" value="1"/>
</dbReference>
<dbReference type="InterPro" id="IPR016940">
    <property type="entry name" value="ComGC"/>
</dbReference>
<keyword evidence="12" id="KW-1185">Reference proteome</keyword>
<dbReference type="Gene3D" id="3.30.700.10">
    <property type="entry name" value="Glycoprotein, Type 4 Pilin"/>
    <property type="match status" value="1"/>
</dbReference>
<comment type="caution">
    <text evidence="11">The sequence shown here is derived from an EMBL/GenBank/DDBJ whole genome shotgun (WGS) entry which is preliminary data.</text>
</comment>
<evidence type="ECO:0000256" key="10">
    <source>
        <dbReference type="PIRNR" id="PIRNR029928"/>
    </source>
</evidence>
<keyword evidence="5 10" id="KW-0812">Transmembrane</keyword>
<evidence type="ECO:0000256" key="5">
    <source>
        <dbReference type="ARBA" id="ARBA00022692"/>
    </source>
</evidence>
<evidence type="ECO:0000256" key="7">
    <source>
        <dbReference type="ARBA" id="ARBA00023136"/>
    </source>
</evidence>
<dbReference type="PIRSF" id="PIRSF029928">
    <property type="entry name" value="Late_competence_ComGC"/>
    <property type="match status" value="1"/>
</dbReference>
<dbReference type="Pfam" id="PF07963">
    <property type="entry name" value="N_methyl"/>
    <property type="match status" value="1"/>
</dbReference>
<dbReference type="InterPro" id="IPR045584">
    <property type="entry name" value="Pilin-like"/>
</dbReference>
<keyword evidence="8 10" id="KW-0178">Competence</keyword>
<comment type="subunit">
    <text evidence="10">Homodimer.</text>
</comment>
<evidence type="ECO:0000256" key="4">
    <source>
        <dbReference type="ARBA" id="ARBA00022481"/>
    </source>
</evidence>
<dbReference type="NCBIfam" id="NF040999">
    <property type="entry name" value="pilin_ComGC"/>
    <property type="match status" value="1"/>
</dbReference>
<evidence type="ECO:0000256" key="2">
    <source>
        <dbReference type="ARBA" id="ARBA00004241"/>
    </source>
</evidence>
<dbReference type="Proteomes" id="UP001223586">
    <property type="component" value="Unassembled WGS sequence"/>
</dbReference>
<dbReference type="RefSeq" id="WP_370875630.1">
    <property type="nucleotide sequence ID" value="NZ_JAUSTT010000004.1"/>
</dbReference>
<comment type="subcellular location">
    <subcellularLocation>
        <location evidence="1">Cell membrane</location>
        <topology evidence="1">Single-pass membrane protein</topology>
    </subcellularLocation>
    <subcellularLocation>
        <location evidence="2">Cell surface</location>
    </subcellularLocation>
</comment>
<organism evidence="11 12">
    <name type="scientific">Bacillus chungangensis</name>
    <dbReference type="NCBI Taxonomy" id="587633"/>
    <lineage>
        <taxon>Bacteria</taxon>
        <taxon>Bacillati</taxon>
        <taxon>Bacillota</taxon>
        <taxon>Bacilli</taxon>
        <taxon>Bacillales</taxon>
        <taxon>Bacillaceae</taxon>
        <taxon>Bacillus</taxon>
    </lineage>
</organism>
<evidence type="ECO:0000256" key="6">
    <source>
        <dbReference type="ARBA" id="ARBA00022989"/>
    </source>
</evidence>
<evidence type="ECO:0000256" key="9">
    <source>
        <dbReference type="ARBA" id="ARBA00043982"/>
    </source>
</evidence>
<comment type="function">
    <text evidence="10">Required for transformation and DNA binding.</text>
</comment>
<reference evidence="11 12" key="1">
    <citation type="submission" date="2023-07" db="EMBL/GenBank/DDBJ databases">
        <title>Genomic Encyclopedia of Type Strains, Phase IV (KMG-IV): sequencing the most valuable type-strain genomes for metagenomic binning, comparative biology and taxonomic classification.</title>
        <authorList>
            <person name="Goeker M."/>
        </authorList>
    </citation>
    <scope>NUCLEOTIDE SEQUENCE [LARGE SCALE GENOMIC DNA]</scope>
    <source>
        <strain evidence="11 12">DSM 23837</strain>
    </source>
</reference>
<dbReference type="InterPro" id="IPR012902">
    <property type="entry name" value="N_methyl_site"/>
</dbReference>
<keyword evidence="7 10" id="KW-0472">Membrane</keyword>
<feature type="transmembrane region" description="Helical" evidence="10">
    <location>
        <begin position="12"/>
        <end position="31"/>
    </location>
</feature>
<accession>A0ABT9WPK2</accession>
<evidence type="ECO:0000313" key="11">
    <source>
        <dbReference type="EMBL" id="MDQ0175169.1"/>
    </source>
</evidence>
<keyword evidence="4" id="KW-0488">Methylation</keyword>
<gene>
    <name evidence="11" type="ORF">J2S08_001003</name>
</gene>
<evidence type="ECO:0000256" key="8">
    <source>
        <dbReference type="ARBA" id="ARBA00023287"/>
    </source>
</evidence>
<evidence type="ECO:0000313" key="12">
    <source>
        <dbReference type="Proteomes" id="UP001223586"/>
    </source>
</evidence>
<proteinExistence type="inferred from homology"/>
<name>A0ABT9WPK2_9BACI</name>
<keyword evidence="6 10" id="KW-1133">Transmembrane helix</keyword>